<evidence type="ECO:0000313" key="3">
    <source>
        <dbReference type="EnsemblPlants" id="Pp3c4_22549V3.1"/>
    </source>
</evidence>
<dbReference type="Gramene" id="Pp3c4_22630V3.1">
    <property type="protein sequence ID" value="Pp3c4_22630V3.1"/>
    <property type="gene ID" value="Pp3c4_22630"/>
</dbReference>
<gene>
    <name evidence="1" type="ORF">PHYPA_006608</name>
    <name evidence="2" type="ORF">PHYPA_006612</name>
</gene>
<evidence type="ECO:0000313" key="1">
    <source>
        <dbReference type="EMBL" id="PNR55711.1"/>
    </source>
</evidence>
<dbReference type="Gramene" id="Pp3c4_22549V3.1">
    <property type="protein sequence ID" value="Pp3c4_22549V3.1"/>
    <property type="gene ID" value="Pp3c4_22549"/>
</dbReference>
<reference evidence="3" key="3">
    <citation type="submission" date="2020-12" db="UniProtKB">
        <authorList>
            <consortium name="EnsemblPlants"/>
        </authorList>
    </citation>
    <scope>IDENTIFICATION</scope>
</reference>
<evidence type="ECO:0000313" key="4">
    <source>
        <dbReference type="Proteomes" id="UP000006727"/>
    </source>
</evidence>
<protein>
    <submittedName>
        <fullName evidence="1 3">Uncharacterized protein</fullName>
    </submittedName>
</protein>
<keyword evidence="4" id="KW-1185">Reference proteome</keyword>
<organism evidence="1">
    <name type="scientific">Physcomitrium patens</name>
    <name type="common">Spreading-leaved earth moss</name>
    <name type="synonym">Physcomitrella patens</name>
    <dbReference type="NCBI Taxonomy" id="3218"/>
    <lineage>
        <taxon>Eukaryota</taxon>
        <taxon>Viridiplantae</taxon>
        <taxon>Streptophyta</taxon>
        <taxon>Embryophyta</taxon>
        <taxon>Bryophyta</taxon>
        <taxon>Bryophytina</taxon>
        <taxon>Bryopsida</taxon>
        <taxon>Funariidae</taxon>
        <taxon>Funariales</taxon>
        <taxon>Funariaceae</taxon>
        <taxon>Physcomitrium</taxon>
    </lineage>
</organism>
<proteinExistence type="predicted"/>
<evidence type="ECO:0000313" key="2">
    <source>
        <dbReference type="EMBL" id="PNR55715.1"/>
    </source>
</evidence>
<dbReference type="InParanoid" id="A0A2K1KPN5"/>
<sequence length="46" mass="5261">MKNTNVNVAASGARCALELLWDSEHQHCYTCHAPREPRLFHFGSVY</sequence>
<accession>A0A2K1KPN5</accession>
<reference evidence="1 4" key="2">
    <citation type="journal article" date="2018" name="Plant J.">
        <title>The Physcomitrella patens chromosome-scale assembly reveals moss genome structure and evolution.</title>
        <authorList>
            <person name="Lang D."/>
            <person name="Ullrich K.K."/>
            <person name="Murat F."/>
            <person name="Fuchs J."/>
            <person name="Jenkins J."/>
            <person name="Haas F.B."/>
            <person name="Piednoel M."/>
            <person name="Gundlach H."/>
            <person name="Van Bel M."/>
            <person name="Meyberg R."/>
            <person name="Vives C."/>
            <person name="Morata J."/>
            <person name="Symeonidi A."/>
            <person name="Hiss M."/>
            <person name="Muchero W."/>
            <person name="Kamisugi Y."/>
            <person name="Saleh O."/>
            <person name="Blanc G."/>
            <person name="Decker E.L."/>
            <person name="van Gessel N."/>
            <person name="Grimwood J."/>
            <person name="Hayes R.D."/>
            <person name="Graham S.W."/>
            <person name="Gunter L.E."/>
            <person name="McDaniel S.F."/>
            <person name="Hoernstein S.N.W."/>
            <person name="Larsson A."/>
            <person name="Li F.W."/>
            <person name="Perroud P.F."/>
            <person name="Phillips J."/>
            <person name="Ranjan P."/>
            <person name="Rokshar D.S."/>
            <person name="Rothfels C.J."/>
            <person name="Schneider L."/>
            <person name="Shu S."/>
            <person name="Stevenson D.W."/>
            <person name="Thummler F."/>
            <person name="Tillich M."/>
            <person name="Villarreal Aguilar J.C."/>
            <person name="Widiez T."/>
            <person name="Wong G.K."/>
            <person name="Wymore A."/>
            <person name="Zhang Y."/>
            <person name="Zimmer A.D."/>
            <person name="Quatrano R.S."/>
            <person name="Mayer K.F.X."/>
            <person name="Goodstein D."/>
            <person name="Casacuberta J.M."/>
            <person name="Vandepoele K."/>
            <person name="Reski R."/>
            <person name="Cuming A.C."/>
            <person name="Tuskan G.A."/>
            <person name="Maumus F."/>
            <person name="Salse J."/>
            <person name="Schmutz J."/>
            <person name="Rensing S.A."/>
        </authorList>
    </citation>
    <scope>NUCLEOTIDE SEQUENCE [LARGE SCALE GENOMIC DNA]</scope>
    <source>
        <strain evidence="3 4">cv. Gransden 2004</strain>
    </source>
</reference>
<dbReference type="AlphaFoldDB" id="A0A2K1KPN5"/>
<dbReference type="EnsemblPlants" id="Pp3c4_22549V3.1">
    <property type="protein sequence ID" value="Pp3c4_22549V3.1"/>
    <property type="gene ID" value="Pp3c4_22549"/>
</dbReference>
<dbReference type="EMBL" id="ABEU02000004">
    <property type="protein sequence ID" value="PNR55715.1"/>
    <property type="molecule type" value="Genomic_DNA"/>
</dbReference>
<reference evidence="1 4" key="1">
    <citation type="journal article" date="2008" name="Science">
        <title>The Physcomitrella genome reveals evolutionary insights into the conquest of land by plants.</title>
        <authorList>
            <person name="Rensing S."/>
            <person name="Lang D."/>
            <person name="Zimmer A."/>
            <person name="Terry A."/>
            <person name="Salamov A."/>
            <person name="Shapiro H."/>
            <person name="Nishiyama T."/>
            <person name="Perroud P.-F."/>
            <person name="Lindquist E."/>
            <person name="Kamisugi Y."/>
            <person name="Tanahashi T."/>
            <person name="Sakakibara K."/>
            <person name="Fujita T."/>
            <person name="Oishi K."/>
            <person name="Shin-I T."/>
            <person name="Kuroki Y."/>
            <person name="Toyoda A."/>
            <person name="Suzuki Y."/>
            <person name="Hashimoto A."/>
            <person name="Yamaguchi K."/>
            <person name="Sugano A."/>
            <person name="Kohara Y."/>
            <person name="Fujiyama A."/>
            <person name="Anterola A."/>
            <person name="Aoki S."/>
            <person name="Ashton N."/>
            <person name="Barbazuk W.B."/>
            <person name="Barker E."/>
            <person name="Bennetzen J."/>
            <person name="Bezanilla M."/>
            <person name="Blankenship R."/>
            <person name="Cho S.H."/>
            <person name="Dutcher S."/>
            <person name="Estelle M."/>
            <person name="Fawcett J.A."/>
            <person name="Gundlach H."/>
            <person name="Hanada K."/>
            <person name="Heyl A."/>
            <person name="Hicks K.A."/>
            <person name="Hugh J."/>
            <person name="Lohr M."/>
            <person name="Mayer K."/>
            <person name="Melkozernov A."/>
            <person name="Murata T."/>
            <person name="Nelson D."/>
            <person name="Pils B."/>
            <person name="Prigge M."/>
            <person name="Reiss B."/>
            <person name="Renner T."/>
            <person name="Rombauts S."/>
            <person name="Rushton P."/>
            <person name="Sanderfoot A."/>
            <person name="Schween G."/>
            <person name="Shiu S.-H."/>
            <person name="Stueber K."/>
            <person name="Theodoulou F.L."/>
            <person name="Tu H."/>
            <person name="Van de Peer Y."/>
            <person name="Verrier P.J."/>
            <person name="Waters E."/>
            <person name="Wood A."/>
            <person name="Yang L."/>
            <person name="Cove D."/>
            <person name="Cuming A."/>
            <person name="Hasebe M."/>
            <person name="Lucas S."/>
            <person name="Mishler D.B."/>
            <person name="Reski R."/>
            <person name="Grigoriev I."/>
            <person name="Quatrano R.S."/>
            <person name="Boore J.L."/>
        </authorList>
    </citation>
    <scope>NUCLEOTIDE SEQUENCE [LARGE SCALE GENOMIC DNA]</scope>
    <source>
        <strain evidence="3 4">cv. Gransden 2004</strain>
    </source>
</reference>
<dbReference type="EMBL" id="ABEU02000004">
    <property type="protein sequence ID" value="PNR55711.1"/>
    <property type="molecule type" value="Genomic_DNA"/>
</dbReference>
<dbReference type="EnsemblPlants" id="Pp3c4_22630V3.1">
    <property type="protein sequence ID" value="Pp3c4_22630V3.1"/>
    <property type="gene ID" value="Pp3c4_22630"/>
</dbReference>
<name>A0A2K1KPN5_PHYPA</name>
<dbReference type="Proteomes" id="UP000006727">
    <property type="component" value="Chromosome 4"/>
</dbReference>